<dbReference type="InterPro" id="IPR032675">
    <property type="entry name" value="LRR_dom_sf"/>
</dbReference>
<feature type="compositionally biased region" description="Polar residues" evidence="3">
    <location>
        <begin position="336"/>
        <end position="367"/>
    </location>
</feature>
<dbReference type="SMART" id="SM00369">
    <property type="entry name" value="LRR_TYP"/>
    <property type="match status" value="3"/>
</dbReference>
<evidence type="ECO:0000256" key="1">
    <source>
        <dbReference type="ARBA" id="ARBA00022614"/>
    </source>
</evidence>
<dbReference type="PANTHER" id="PTHR48051">
    <property type="match status" value="1"/>
</dbReference>
<reference evidence="5 6" key="1">
    <citation type="submission" date="2023-11" db="EMBL/GenBank/DDBJ databases">
        <title>An acidophilic fungus is an integral part of prey digestion in a carnivorous sundew plant.</title>
        <authorList>
            <person name="Tsai I.J."/>
        </authorList>
    </citation>
    <scope>NUCLEOTIDE SEQUENCE [LARGE SCALE GENOMIC DNA]</scope>
    <source>
        <strain evidence="5">169a</strain>
    </source>
</reference>
<keyword evidence="6" id="KW-1185">Reference proteome</keyword>
<feature type="compositionally biased region" description="Low complexity" evidence="3">
    <location>
        <begin position="841"/>
        <end position="851"/>
    </location>
</feature>
<feature type="compositionally biased region" description="Pro residues" evidence="3">
    <location>
        <begin position="819"/>
        <end position="836"/>
    </location>
</feature>
<dbReference type="EMBL" id="CP138581">
    <property type="protein sequence ID" value="WPG98554.1"/>
    <property type="molecule type" value="Genomic_DNA"/>
</dbReference>
<dbReference type="InterPro" id="IPR001611">
    <property type="entry name" value="Leu-rich_rpt"/>
</dbReference>
<protein>
    <recommendedName>
        <fullName evidence="4">Disease resistance R13L4/SHOC-2-like LRR domain-containing protein</fullName>
    </recommendedName>
</protein>
<dbReference type="InterPro" id="IPR003591">
    <property type="entry name" value="Leu-rich_rpt_typical-subtyp"/>
</dbReference>
<feature type="domain" description="Disease resistance R13L4/SHOC-2-like LRR" evidence="4">
    <location>
        <begin position="93"/>
        <end position="174"/>
    </location>
</feature>
<gene>
    <name evidence="5" type="ORF">R9X50_00134600</name>
</gene>
<dbReference type="GO" id="GO:0005737">
    <property type="term" value="C:cytoplasm"/>
    <property type="evidence" value="ECO:0007669"/>
    <property type="project" value="TreeGrafter"/>
</dbReference>
<dbReference type="PROSITE" id="PS51450">
    <property type="entry name" value="LRR"/>
    <property type="match status" value="1"/>
</dbReference>
<dbReference type="PANTHER" id="PTHR48051:SF1">
    <property type="entry name" value="RAS SUPPRESSOR PROTEIN 1"/>
    <property type="match status" value="1"/>
</dbReference>
<dbReference type="InterPro" id="IPR050216">
    <property type="entry name" value="LRR_domain-containing"/>
</dbReference>
<proteinExistence type="predicted"/>
<dbReference type="Pfam" id="PF23598">
    <property type="entry name" value="LRR_14"/>
    <property type="match status" value="1"/>
</dbReference>
<feature type="compositionally biased region" description="Polar residues" evidence="3">
    <location>
        <begin position="645"/>
        <end position="654"/>
    </location>
</feature>
<accession>A0AAQ3LZ67</accession>
<dbReference type="Pfam" id="PF10428">
    <property type="entry name" value="SOG2"/>
    <property type="match status" value="1"/>
</dbReference>
<feature type="region of interest" description="Disordered" evidence="3">
    <location>
        <begin position="645"/>
        <end position="671"/>
    </location>
</feature>
<dbReference type="InterPro" id="IPR019487">
    <property type="entry name" value="RAM_signalling_pathway_SOG2"/>
</dbReference>
<dbReference type="AlphaFoldDB" id="A0AAQ3LZ67"/>
<sequence>MATESSATPEKGSMMVSDLLAFTKNELDADAERQAKVTAASAGEFPRDAQTGVTVDLSHKNIHELPVEVIELVRDRVERLALSHNPQISIPAKIIQCHRLRYLNLRWNQLKEFPEAVLGLSSLEILDISKNRITEIPEDIKKMTSLRFLAIARNKITRLPLALGDMTSLSKLKFDENPIEYPPLETLQKHLIDGMDTEKEKDMCQEVKRFLKAASLRQRLKTTSEEDTSESNAETPRPPRRIVTGGRFPVRPSISGIDNIEDLRLKSPLEGVPPIPMKSHARGASGNAPPHSARRPGIAPLLPAGNDTHRSRSETVSSTSSVRSRRQGFVPRKNADFSSPSDSTGLASIRSSTASTIKPTHSRATSSLSTLNGFLSATSSGGESSGAVSPIELSGRQGALRTGLSSLPENRNSKVRTNDAIKAARHLHFTLVQLHRPVKDVVLALKDSTFRRSVLERHMLGAQTLIPELDRSLIRATNNLDDSGQDVDGVMRSLNSISISILKAYVALVKELQQSTQRMVTVVDPINLRCLMNQIYYAMVEARNICSLLGFRMTSTLQKTTPRASRAWSSKTVTPTQVKPINTRRMRGATILQSMNNGALIRAMPPLPPVPLNPIDSRITPLMAPLSAVTPRSNDTFSTVVPSAFSSQRNTMRSGQDDTRTNLMTRSTDESDNEEQFDRIFLKTRNACDLAARSLPHCRKECIERKENAEASNQGRAAHHWGLALQKCDSMISANQMLFNRLKMVRLKDPGVRNQRDFWLLCDTFVHSWTALADEMKALGHQRVDMSTIKSLLRPVQKSVKEVSKTISESPLYQQAVRPQPPLPSGPIPQLAPPFPTGMGSSFTSHSSSHSGYVTPVPATPLSAALGPAAQATVASMPNTTHVPPEYYQPTGPLPPPPGRTGYERNDAMNQYGRR</sequence>
<evidence type="ECO:0000256" key="2">
    <source>
        <dbReference type="ARBA" id="ARBA00022737"/>
    </source>
</evidence>
<keyword evidence="1" id="KW-0433">Leucine-rich repeat</keyword>
<organism evidence="5 6">
    <name type="scientific">Acrodontium crateriforme</name>
    <dbReference type="NCBI Taxonomy" id="150365"/>
    <lineage>
        <taxon>Eukaryota</taxon>
        <taxon>Fungi</taxon>
        <taxon>Dikarya</taxon>
        <taxon>Ascomycota</taxon>
        <taxon>Pezizomycotina</taxon>
        <taxon>Dothideomycetes</taxon>
        <taxon>Dothideomycetidae</taxon>
        <taxon>Mycosphaerellales</taxon>
        <taxon>Teratosphaeriaceae</taxon>
        <taxon>Acrodontium</taxon>
    </lineage>
</organism>
<evidence type="ECO:0000313" key="6">
    <source>
        <dbReference type="Proteomes" id="UP001303373"/>
    </source>
</evidence>
<evidence type="ECO:0000259" key="4">
    <source>
        <dbReference type="Pfam" id="PF23598"/>
    </source>
</evidence>
<feature type="region of interest" description="Disordered" evidence="3">
    <location>
        <begin position="218"/>
        <end position="254"/>
    </location>
</feature>
<dbReference type="InterPro" id="IPR055414">
    <property type="entry name" value="LRR_R13L4/SHOC2-like"/>
</dbReference>
<name>A0AAQ3LZ67_9PEZI</name>
<evidence type="ECO:0000313" key="5">
    <source>
        <dbReference type="EMBL" id="WPG98554.1"/>
    </source>
</evidence>
<keyword evidence="2" id="KW-0677">Repeat</keyword>
<feature type="region of interest" description="Disordered" evidence="3">
    <location>
        <begin position="811"/>
        <end position="854"/>
    </location>
</feature>
<dbReference type="Proteomes" id="UP001303373">
    <property type="component" value="Chromosome 2"/>
</dbReference>
<dbReference type="Gene3D" id="3.80.10.10">
    <property type="entry name" value="Ribonuclease Inhibitor"/>
    <property type="match status" value="1"/>
</dbReference>
<dbReference type="SUPFAM" id="SSF52058">
    <property type="entry name" value="L domain-like"/>
    <property type="match status" value="1"/>
</dbReference>
<feature type="region of interest" description="Disordered" evidence="3">
    <location>
        <begin position="271"/>
        <end position="367"/>
    </location>
</feature>
<feature type="region of interest" description="Disordered" evidence="3">
    <location>
        <begin position="878"/>
        <end position="915"/>
    </location>
</feature>
<evidence type="ECO:0000256" key="3">
    <source>
        <dbReference type="SAM" id="MobiDB-lite"/>
    </source>
</evidence>